<accession>A0A842AGC8</accession>
<feature type="domain" description="Type II methyltransferase M.TaqI-like" evidence="7">
    <location>
        <begin position="68"/>
        <end position="200"/>
    </location>
</feature>
<evidence type="ECO:0000256" key="5">
    <source>
        <dbReference type="ARBA" id="ARBA00022691"/>
    </source>
</evidence>
<evidence type="ECO:0000256" key="2">
    <source>
        <dbReference type="ARBA" id="ARBA00011900"/>
    </source>
</evidence>
<evidence type="ECO:0000259" key="7">
    <source>
        <dbReference type="Pfam" id="PF07669"/>
    </source>
</evidence>
<dbReference type="PROSITE" id="PS00092">
    <property type="entry name" value="N6_MTASE"/>
    <property type="match status" value="1"/>
</dbReference>
<keyword evidence="4 10" id="KW-0808">Transferase</keyword>
<dbReference type="InterPro" id="IPR029063">
    <property type="entry name" value="SAM-dependent_MTases_sf"/>
</dbReference>
<evidence type="ECO:0000256" key="4">
    <source>
        <dbReference type="ARBA" id="ARBA00022679"/>
    </source>
</evidence>
<organism evidence="10 12">
    <name type="scientific">Listeria booriae</name>
    <dbReference type="NCBI Taxonomy" id="1552123"/>
    <lineage>
        <taxon>Bacteria</taxon>
        <taxon>Bacillati</taxon>
        <taxon>Bacillota</taxon>
        <taxon>Bacilli</taxon>
        <taxon>Bacillales</taxon>
        <taxon>Listeriaceae</taxon>
        <taxon>Listeria</taxon>
    </lineage>
</organism>
<feature type="domain" description="Type II methyltransferase M.Eco57I C-terminal" evidence="8">
    <location>
        <begin position="253"/>
        <end position="507"/>
    </location>
</feature>
<dbReference type="GO" id="GO:0003676">
    <property type="term" value="F:nucleic acid binding"/>
    <property type="evidence" value="ECO:0007669"/>
    <property type="project" value="InterPro"/>
</dbReference>
<evidence type="ECO:0000313" key="12">
    <source>
        <dbReference type="Proteomes" id="UP000574104"/>
    </source>
</evidence>
<dbReference type="Proteomes" id="UP000544413">
    <property type="component" value="Unassembled WGS sequence"/>
</dbReference>
<dbReference type="EC" id="2.1.1.72" evidence="2"/>
<gene>
    <name evidence="9" type="ORF">HB836_02170</name>
    <name evidence="10" type="ORF">HB904_18230</name>
</gene>
<evidence type="ECO:0000313" key="11">
    <source>
        <dbReference type="Proteomes" id="UP000544413"/>
    </source>
</evidence>
<dbReference type="RefSeq" id="WP_185405325.1">
    <property type="nucleotide sequence ID" value="NZ_JAARPT010000001.1"/>
</dbReference>
<name>A0A842AGC8_9LIST</name>
<dbReference type="AlphaFoldDB" id="A0A842AGC8"/>
<dbReference type="InterPro" id="IPR050953">
    <property type="entry name" value="N4_N6_ade-DNA_methylase"/>
</dbReference>
<dbReference type="InterPro" id="IPR054520">
    <property type="entry name" value="M_Eco57I_C"/>
</dbReference>
<keyword evidence="3 10" id="KW-0489">Methyltransferase</keyword>
<evidence type="ECO:0000256" key="6">
    <source>
        <dbReference type="ARBA" id="ARBA00047942"/>
    </source>
</evidence>
<protein>
    <recommendedName>
        <fullName evidence="2">site-specific DNA-methyltransferase (adenine-specific)</fullName>
        <ecNumber evidence="2">2.1.1.72</ecNumber>
    </recommendedName>
</protein>
<sequence length="535" mass="61310">MNNKSKQSNEKLRGGYYTPLNVADFLVQWISEPFEAATVLEPSAGDGVFLEALADIKSDMHVTAVELLDEEVNKARKKVENDSRFSVIQGDFYEYYIQNNEVKYDAIVGNPPYIRYQFLTEEQRLEQSDILINNGMKPNKLTNAWMVFTIASIEILKENGRIGFVLPTDLLQVSYAKQLRYFLLEQLKSLTLITFKEGVFEGIQQDVVLLLGEKHGELTPSHELRIINLDNANELNKDILNVPFEEISAYKSDKWTKFFLSTEQRNFYENSLNKTSVNSFNDYIKGEIGITTGNNSFFVINNDTVNEYSLGEYTLPILGRSVETKGILYKQDDIAKNIEKGKNIWLLDFNGRSLSDGAQKYIKHGEEDGEHIGYKLGLREKWYEVPSIWTPQAFMLRRIGEYPKIVINDVEATSTDTFHRLLFHDKGLREQIVFLLYSSPALLSFELEGRVFGGGALEILPGDLVNIIVPELTANDLDFSQLIIELDRKFRENESIEDIVLWVDSVIGDYAILSKQDFATSFEIWKVCKHRRTGK</sequence>
<evidence type="ECO:0000256" key="1">
    <source>
        <dbReference type="ARBA" id="ARBA00006594"/>
    </source>
</evidence>
<dbReference type="Pfam" id="PF22837">
    <property type="entry name" value="M_Eco57I_C"/>
    <property type="match status" value="1"/>
</dbReference>
<dbReference type="Proteomes" id="UP000574104">
    <property type="component" value="Unassembled WGS sequence"/>
</dbReference>
<dbReference type="GO" id="GO:0009007">
    <property type="term" value="F:site-specific DNA-methyltransferase (adenine-specific) activity"/>
    <property type="evidence" value="ECO:0007669"/>
    <property type="project" value="UniProtKB-EC"/>
</dbReference>
<dbReference type="SUPFAM" id="SSF53335">
    <property type="entry name" value="S-adenosyl-L-methionine-dependent methyltransferases"/>
    <property type="match status" value="1"/>
</dbReference>
<dbReference type="GO" id="GO:0032259">
    <property type="term" value="P:methylation"/>
    <property type="evidence" value="ECO:0007669"/>
    <property type="project" value="UniProtKB-KW"/>
</dbReference>
<dbReference type="Pfam" id="PF07669">
    <property type="entry name" value="Eco57I"/>
    <property type="match status" value="1"/>
</dbReference>
<keyword evidence="5" id="KW-0949">S-adenosyl-L-methionine</keyword>
<dbReference type="EMBL" id="JAARPT010000001">
    <property type="protein sequence ID" value="MBC1400387.1"/>
    <property type="molecule type" value="Genomic_DNA"/>
</dbReference>
<evidence type="ECO:0000313" key="9">
    <source>
        <dbReference type="EMBL" id="MBC1400387.1"/>
    </source>
</evidence>
<proteinExistence type="inferred from homology"/>
<dbReference type="PRINTS" id="PR00507">
    <property type="entry name" value="N12N6MTFRASE"/>
</dbReference>
<evidence type="ECO:0000256" key="3">
    <source>
        <dbReference type="ARBA" id="ARBA00022603"/>
    </source>
</evidence>
<evidence type="ECO:0000313" key="10">
    <source>
        <dbReference type="EMBL" id="MBC1618116.1"/>
    </source>
</evidence>
<dbReference type="EMBL" id="JAARSH010000023">
    <property type="protein sequence ID" value="MBC1618116.1"/>
    <property type="molecule type" value="Genomic_DNA"/>
</dbReference>
<dbReference type="CDD" id="cd02440">
    <property type="entry name" value="AdoMet_MTases"/>
    <property type="match status" value="1"/>
</dbReference>
<dbReference type="Gene3D" id="3.40.50.150">
    <property type="entry name" value="Vaccinia Virus protein VP39"/>
    <property type="match status" value="1"/>
</dbReference>
<comment type="similarity">
    <text evidence="1">Belongs to the N(4)/N(6)-methyltransferase family.</text>
</comment>
<comment type="caution">
    <text evidence="10">The sequence shown here is derived from an EMBL/GenBank/DDBJ whole genome shotgun (WGS) entry which is preliminary data.</text>
</comment>
<dbReference type="InterPro" id="IPR002052">
    <property type="entry name" value="DNA_methylase_N6_adenine_CS"/>
</dbReference>
<dbReference type="PANTHER" id="PTHR33841:SF5">
    <property type="entry name" value="DNA METHYLASE (MODIFICATION METHYLASE) (METHYLTRANSFERASE)-RELATED"/>
    <property type="match status" value="1"/>
</dbReference>
<dbReference type="InterPro" id="IPR011639">
    <property type="entry name" value="MethylTrfase_TaqI-like_dom"/>
</dbReference>
<dbReference type="PANTHER" id="PTHR33841">
    <property type="entry name" value="DNA METHYLTRANSFERASE YEEA-RELATED"/>
    <property type="match status" value="1"/>
</dbReference>
<reference evidence="11 12" key="1">
    <citation type="submission" date="2020-03" db="EMBL/GenBank/DDBJ databases">
        <title>Soil Listeria distribution.</title>
        <authorList>
            <person name="Liao J."/>
            <person name="Wiedmann M."/>
        </authorList>
    </citation>
    <scope>NUCLEOTIDE SEQUENCE [LARGE SCALE GENOMIC DNA]</scope>
    <source>
        <strain evidence="10 12">FSL L7-1299</strain>
        <strain evidence="9 11">FSL L7-1658</strain>
    </source>
</reference>
<comment type="catalytic activity">
    <reaction evidence="6">
        <text>a 2'-deoxyadenosine in DNA + S-adenosyl-L-methionine = an N(6)-methyl-2'-deoxyadenosine in DNA + S-adenosyl-L-homocysteine + H(+)</text>
        <dbReference type="Rhea" id="RHEA:15197"/>
        <dbReference type="Rhea" id="RHEA-COMP:12418"/>
        <dbReference type="Rhea" id="RHEA-COMP:12419"/>
        <dbReference type="ChEBI" id="CHEBI:15378"/>
        <dbReference type="ChEBI" id="CHEBI:57856"/>
        <dbReference type="ChEBI" id="CHEBI:59789"/>
        <dbReference type="ChEBI" id="CHEBI:90615"/>
        <dbReference type="ChEBI" id="CHEBI:90616"/>
        <dbReference type="EC" id="2.1.1.72"/>
    </reaction>
</comment>
<dbReference type="GO" id="GO:0006304">
    <property type="term" value="P:DNA modification"/>
    <property type="evidence" value="ECO:0007669"/>
    <property type="project" value="InterPro"/>
</dbReference>
<evidence type="ECO:0000259" key="8">
    <source>
        <dbReference type="Pfam" id="PF22837"/>
    </source>
</evidence>